<dbReference type="Proteomes" id="UP000294902">
    <property type="component" value="Unassembled WGS sequence"/>
</dbReference>
<reference evidence="1 2" key="1">
    <citation type="submission" date="2019-03" db="EMBL/GenBank/DDBJ databases">
        <title>Genomic Encyclopedia of Type Strains, Phase IV (KMG-IV): sequencing the most valuable type-strain genomes for metagenomic binning, comparative biology and taxonomic classification.</title>
        <authorList>
            <person name="Goeker M."/>
        </authorList>
    </citation>
    <scope>NUCLEOTIDE SEQUENCE [LARGE SCALE GENOMIC DNA]</scope>
    <source>
        <strain evidence="1 2">DSM 24629</strain>
    </source>
</reference>
<dbReference type="EMBL" id="SMAL01000001">
    <property type="protein sequence ID" value="TCT17207.1"/>
    <property type="molecule type" value="Genomic_DNA"/>
</dbReference>
<dbReference type="AlphaFoldDB" id="A0A4R3MPH8"/>
<sequence>MKYLTKEWYGLLQKTGFHILLVEEKDAEIFSEDYFQRLYKQKLEEFYNIFREVALLQQIEFDQDQTSKQFEDTFIFNLEQIKRCLSQEILNKIPDIRVFALNKASKEVIKEVTQFCEENETLVESVRRKYQAYYKKALTVIDNNIIKNINFHDCVVKETRQTEDSFIITFVYPSGYTDVQELHLKNYKILKQELPILENLCWLYEEIYWVDNKYELHVLFIQSDNINTVEFTVSAENISFV</sequence>
<dbReference type="Pfam" id="PF13315">
    <property type="entry name" value="DUF4085"/>
    <property type="match status" value="1"/>
</dbReference>
<accession>A0A4R3MPH8</accession>
<gene>
    <name evidence="1" type="ORF">EDC18_101505</name>
</gene>
<protein>
    <submittedName>
        <fullName evidence="1">Uncharacterized protein DUF4085</fullName>
    </submittedName>
</protein>
<comment type="caution">
    <text evidence="1">The sequence shown here is derived from an EMBL/GenBank/DDBJ whole genome shotgun (WGS) entry which is preliminary data.</text>
</comment>
<keyword evidence="2" id="KW-1185">Reference proteome</keyword>
<dbReference type="RefSeq" id="WP_132249901.1">
    <property type="nucleotide sequence ID" value="NZ_SMAL01000001.1"/>
</dbReference>
<evidence type="ECO:0000313" key="2">
    <source>
        <dbReference type="Proteomes" id="UP000294902"/>
    </source>
</evidence>
<dbReference type="InterPro" id="IPR025144">
    <property type="entry name" value="DUF4085"/>
</dbReference>
<name>A0A4R3MPH8_9FIRM</name>
<dbReference type="OrthoDB" id="2563891at2"/>
<evidence type="ECO:0000313" key="1">
    <source>
        <dbReference type="EMBL" id="TCT17207.1"/>
    </source>
</evidence>
<proteinExistence type="predicted"/>
<organism evidence="1 2">
    <name type="scientific">Natranaerovirga pectinivora</name>
    <dbReference type="NCBI Taxonomy" id="682400"/>
    <lineage>
        <taxon>Bacteria</taxon>
        <taxon>Bacillati</taxon>
        <taxon>Bacillota</taxon>
        <taxon>Clostridia</taxon>
        <taxon>Lachnospirales</taxon>
        <taxon>Natranaerovirgaceae</taxon>
        <taxon>Natranaerovirga</taxon>
    </lineage>
</organism>